<dbReference type="EMBL" id="JAVDYF010000001">
    <property type="protein sequence ID" value="MDR7355600.1"/>
    <property type="molecule type" value="Genomic_DNA"/>
</dbReference>
<comment type="caution">
    <text evidence="1">The sequence shown here is derived from an EMBL/GenBank/DDBJ whole genome shotgun (WGS) entry which is preliminary data.</text>
</comment>
<dbReference type="Proteomes" id="UP001183619">
    <property type="component" value="Unassembled WGS sequence"/>
</dbReference>
<dbReference type="RefSeq" id="WP_277103369.1">
    <property type="nucleotide sequence ID" value="NZ_BAAAJS010000072.1"/>
</dbReference>
<evidence type="ECO:0008006" key="3">
    <source>
        <dbReference type="Google" id="ProtNLM"/>
    </source>
</evidence>
<organism evidence="1 2">
    <name type="scientific">Corynebacterium felinum</name>
    <dbReference type="NCBI Taxonomy" id="131318"/>
    <lineage>
        <taxon>Bacteria</taxon>
        <taxon>Bacillati</taxon>
        <taxon>Actinomycetota</taxon>
        <taxon>Actinomycetes</taxon>
        <taxon>Mycobacteriales</taxon>
        <taxon>Corynebacteriaceae</taxon>
        <taxon>Corynebacterium</taxon>
    </lineage>
</organism>
<name>A0ABU2BAG3_9CORY</name>
<accession>A0ABU2BAG3</accession>
<evidence type="ECO:0000313" key="1">
    <source>
        <dbReference type="EMBL" id="MDR7355600.1"/>
    </source>
</evidence>
<reference evidence="1 2" key="1">
    <citation type="submission" date="2023-07" db="EMBL/GenBank/DDBJ databases">
        <title>Sequencing the genomes of 1000 actinobacteria strains.</title>
        <authorList>
            <person name="Klenk H.-P."/>
        </authorList>
    </citation>
    <scope>NUCLEOTIDE SEQUENCE [LARGE SCALE GENOMIC DNA]</scope>
    <source>
        <strain evidence="1 2">DSM 44508</strain>
    </source>
</reference>
<keyword evidence="2" id="KW-1185">Reference proteome</keyword>
<proteinExistence type="predicted"/>
<evidence type="ECO:0000313" key="2">
    <source>
        <dbReference type="Proteomes" id="UP001183619"/>
    </source>
</evidence>
<sequence>MMHTDTVEFCGSQARVLKSWSQREQAHHERAARFTNDHIARRKAGVKHPVFDFLFEYYPIRAAHVSRWYPGVGVVLADAGTSIQAGWKFYRTQDGLTGVDVDRVRSQRLTTLTYIRDLLSKTVSNPAHFDCFGLHEWAMVYKASSVRHDLPLRLSSAETDAVVEQHSIRCTHFDAFRFFTPAAHSLNLHVLDRESQPDFEQQGCLHAGMDLYKWAAKLGPLVPGELWLDAFEVAWDARILDMEASPYDCRGFGLSVVAIETSAGKQEYVRRQREIAARAMVVRQGLLAVLDSVL</sequence>
<gene>
    <name evidence="1" type="ORF">J2S37_002138</name>
</gene>
<protein>
    <recommendedName>
        <fullName evidence="3">3-methyladenine DNA glycosylase</fullName>
    </recommendedName>
</protein>